<gene>
    <name evidence="2" type="ORF">NDU88_001694</name>
</gene>
<reference evidence="2" key="1">
    <citation type="journal article" date="2022" name="bioRxiv">
        <title>Sequencing and chromosome-scale assembly of the giantPleurodeles waltlgenome.</title>
        <authorList>
            <person name="Brown T."/>
            <person name="Elewa A."/>
            <person name="Iarovenko S."/>
            <person name="Subramanian E."/>
            <person name="Araus A.J."/>
            <person name="Petzold A."/>
            <person name="Susuki M."/>
            <person name="Suzuki K.-i.T."/>
            <person name="Hayashi T."/>
            <person name="Toyoda A."/>
            <person name="Oliveira C."/>
            <person name="Osipova E."/>
            <person name="Leigh N.D."/>
            <person name="Simon A."/>
            <person name="Yun M.H."/>
        </authorList>
    </citation>
    <scope>NUCLEOTIDE SEQUENCE</scope>
    <source>
        <strain evidence="2">20211129_DDA</strain>
        <tissue evidence="2">Liver</tissue>
    </source>
</reference>
<comment type="caution">
    <text evidence="2">The sequence shown here is derived from an EMBL/GenBank/DDBJ whole genome shotgun (WGS) entry which is preliminary data.</text>
</comment>
<dbReference type="AlphaFoldDB" id="A0AAV7LC28"/>
<accession>A0AAV7LC28</accession>
<evidence type="ECO:0000256" key="1">
    <source>
        <dbReference type="SAM" id="MobiDB-lite"/>
    </source>
</evidence>
<proteinExistence type="predicted"/>
<organism evidence="2 3">
    <name type="scientific">Pleurodeles waltl</name>
    <name type="common">Iberian ribbed newt</name>
    <dbReference type="NCBI Taxonomy" id="8319"/>
    <lineage>
        <taxon>Eukaryota</taxon>
        <taxon>Metazoa</taxon>
        <taxon>Chordata</taxon>
        <taxon>Craniata</taxon>
        <taxon>Vertebrata</taxon>
        <taxon>Euteleostomi</taxon>
        <taxon>Amphibia</taxon>
        <taxon>Batrachia</taxon>
        <taxon>Caudata</taxon>
        <taxon>Salamandroidea</taxon>
        <taxon>Salamandridae</taxon>
        <taxon>Pleurodelinae</taxon>
        <taxon>Pleurodeles</taxon>
    </lineage>
</organism>
<name>A0AAV7LC28_PLEWA</name>
<evidence type="ECO:0000313" key="2">
    <source>
        <dbReference type="EMBL" id="KAJ1088537.1"/>
    </source>
</evidence>
<protein>
    <submittedName>
        <fullName evidence="2">Uncharacterized protein</fullName>
    </submittedName>
</protein>
<keyword evidence="3" id="KW-1185">Reference proteome</keyword>
<feature type="region of interest" description="Disordered" evidence="1">
    <location>
        <begin position="119"/>
        <end position="145"/>
    </location>
</feature>
<dbReference type="Proteomes" id="UP001066276">
    <property type="component" value="Chromosome 11"/>
</dbReference>
<dbReference type="EMBL" id="JANPWB010000015">
    <property type="protein sequence ID" value="KAJ1088537.1"/>
    <property type="molecule type" value="Genomic_DNA"/>
</dbReference>
<sequence length="145" mass="16521">MWIWKQGVPTETRSPALWKAIHQKHQLIKNGERLAKRLSSLSANGRIWLLLAEERNGFQQQLRERRATRGTEAECGYKPTTPKEEENVWLAGESGQCSKYGNVSRKRKQLSEDVVVSEKQKSAKADQGSRGYMAQDIVEDTYSGQ</sequence>
<evidence type="ECO:0000313" key="3">
    <source>
        <dbReference type="Proteomes" id="UP001066276"/>
    </source>
</evidence>